<evidence type="ECO:0000313" key="1">
    <source>
        <dbReference type="EMBL" id="CAJ1404977.1"/>
    </source>
</evidence>
<accession>A0AA36NFC5</accession>
<dbReference type="AlphaFoldDB" id="A0AA36NFC5"/>
<proteinExistence type="predicted"/>
<organism evidence="1 2">
    <name type="scientific">Effrenium voratum</name>
    <dbReference type="NCBI Taxonomy" id="2562239"/>
    <lineage>
        <taxon>Eukaryota</taxon>
        <taxon>Sar</taxon>
        <taxon>Alveolata</taxon>
        <taxon>Dinophyceae</taxon>
        <taxon>Suessiales</taxon>
        <taxon>Symbiodiniaceae</taxon>
        <taxon>Effrenium</taxon>
    </lineage>
</organism>
<dbReference type="Proteomes" id="UP001178507">
    <property type="component" value="Unassembled WGS sequence"/>
</dbReference>
<name>A0AA36NFC5_9DINO</name>
<evidence type="ECO:0008006" key="3">
    <source>
        <dbReference type="Google" id="ProtNLM"/>
    </source>
</evidence>
<gene>
    <name evidence="1" type="ORF">EVOR1521_LOCUS27328</name>
</gene>
<dbReference type="EMBL" id="CAUJNA010003564">
    <property type="protein sequence ID" value="CAJ1404977.1"/>
    <property type="molecule type" value="Genomic_DNA"/>
</dbReference>
<comment type="caution">
    <text evidence="1">The sequence shown here is derived from an EMBL/GenBank/DDBJ whole genome shotgun (WGS) entry which is preliminary data.</text>
</comment>
<keyword evidence="2" id="KW-1185">Reference proteome</keyword>
<reference evidence="1" key="1">
    <citation type="submission" date="2023-08" db="EMBL/GenBank/DDBJ databases">
        <authorList>
            <person name="Chen Y."/>
            <person name="Shah S."/>
            <person name="Dougan E. K."/>
            <person name="Thang M."/>
            <person name="Chan C."/>
        </authorList>
    </citation>
    <scope>NUCLEOTIDE SEQUENCE</scope>
</reference>
<sequence length="462" mass="50826">MAMAKDLITNVLRTSLLRFIKDASGEQLHLRHLLSGTVELGPNVALAEEAIQQVLLDIGFPASVEVVSAHADAIRVHIPWAKLLGQSSRLVMGELTVIHNVEALAQVLEGANEGNAPGQAFLSRQRERLEAMAEKRSRKPAEGVVRQLTLVETVVQGLRTHVNRMRLEIFRDCDEGAHQGPPSVAPYLTLELQGFTVSPCTPAQRPTMELAEARVDIGKPGHEPPEPLIPWSFHRIFRLDSAQAWVLREAGKPASCLPWQSQATGEWTSVAKIGAGCLRTSVYQASARSKQNREAFIVEEGGALIGVDREIEMDAADDPNQPAFDIEMEGAMALELAELGGHFIQGFGVTRGFKQRRIHELLPAIAGLGEEEVSCAHNEKPTRLSSGEIAACEEPVKAVDNFLREGLRVQRGSQGERRRSSGSFTKAACRDPLERVLISGWLTKRAKLRPFQDSWQERWHGA</sequence>
<protein>
    <recommendedName>
        <fullName evidence="3">Chorein N-terminal domain-containing protein</fullName>
    </recommendedName>
</protein>
<evidence type="ECO:0000313" key="2">
    <source>
        <dbReference type="Proteomes" id="UP001178507"/>
    </source>
</evidence>